<evidence type="ECO:0000256" key="4">
    <source>
        <dbReference type="SAM" id="MobiDB-lite"/>
    </source>
</evidence>
<dbReference type="AlphaFoldDB" id="A0A421GHW2"/>
<evidence type="ECO:0008006" key="11">
    <source>
        <dbReference type="Google" id="ProtNLM"/>
    </source>
</evidence>
<accession>A0A421GHW2</accession>
<evidence type="ECO:0000313" key="8">
    <source>
        <dbReference type="EMBL" id="RLN76585.1"/>
    </source>
</evidence>
<dbReference type="InterPro" id="IPR011990">
    <property type="entry name" value="TPR-like_helical_dom_sf"/>
</dbReference>
<evidence type="ECO:0000256" key="3">
    <source>
        <dbReference type="PROSITE-ProRule" id="PRU00339"/>
    </source>
</evidence>
<dbReference type="Gene3D" id="1.25.40.10">
    <property type="entry name" value="Tetratricopeptide repeat domain"/>
    <property type="match status" value="2"/>
</dbReference>
<reference evidence="5" key="1">
    <citation type="journal article" date="2015" name="Genom Data">
        <title>Genome sequences of six Phytophthora species associated with forests in New Zealand.</title>
        <authorList>
            <person name="Studholme D.J."/>
            <person name="McDougal R.L."/>
            <person name="Sambles C."/>
            <person name="Hansen E."/>
            <person name="Hardy G."/>
            <person name="Grant M."/>
            <person name="Ganley R.J."/>
            <person name="Williams N.M."/>
        </authorList>
    </citation>
    <scope>NUCLEOTIDE SEQUENCE</scope>
    <source>
        <strain evidence="5">NZFS 2646</strain>
        <strain evidence="6">NZFS 3630</strain>
    </source>
</reference>
<dbReference type="InterPro" id="IPR019734">
    <property type="entry name" value="TPR_rpt"/>
</dbReference>
<dbReference type="Proteomes" id="UP000792063">
    <property type="component" value="Unassembled WGS sequence"/>
</dbReference>
<dbReference type="Proteomes" id="UP000785171">
    <property type="component" value="Unassembled WGS sequence"/>
</dbReference>
<keyword evidence="9" id="KW-1185">Reference proteome</keyword>
<evidence type="ECO:0000313" key="9">
    <source>
        <dbReference type="Proteomes" id="UP000285624"/>
    </source>
</evidence>
<feature type="compositionally biased region" description="Acidic residues" evidence="4">
    <location>
        <begin position="257"/>
        <end position="278"/>
    </location>
</feature>
<evidence type="ECO:0000256" key="1">
    <source>
        <dbReference type="ARBA" id="ARBA00022737"/>
    </source>
</evidence>
<dbReference type="PANTHER" id="PTHR44858:SF1">
    <property type="entry name" value="UDP-N-ACETYLGLUCOSAMINE--PEPTIDE N-ACETYLGLUCOSAMINYLTRANSFERASE SPINDLY-RELATED"/>
    <property type="match status" value="1"/>
</dbReference>
<dbReference type="Proteomes" id="UP000285624">
    <property type="component" value="Unassembled WGS sequence"/>
</dbReference>
<keyword evidence="1" id="KW-0677">Repeat</keyword>
<proteinExistence type="predicted"/>
<organism evidence="8 9">
    <name type="scientific">Phytophthora kernoviae</name>
    <dbReference type="NCBI Taxonomy" id="325452"/>
    <lineage>
        <taxon>Eukaryota</taxon>
        <taxon>Sar</taxon>
        <taxon>Stramenopiles</taxon>
        <taxon>Oomycota</taxon>
        <taxon>Peronosporomycetes</taxon>
        <taxon>Peronosporales</taxon>
        <taxon>Peronosporaceae</taxon>
        <taxon>Phytophthora</taxon>
    </lineage>
</organism>
<reference evidence="9 10" key="2">
    <citation type="submission" date="2018-07" db="EMBL/GenBank/DDBJ databases">
        <title>Genome sequencing of oomycete isolates from Chile give support for New Zealand origin for Phytophthora kernoviae and make available the first Nothophytophthora sp. genome.</title>
        <authorList>
            <person name="Studholme D.J."/>
            <person name="Sanfuentes E."/>
            <person name="Panda P."/>
            <person name="Hill R."/>
            <person name="Sambles C."/>
            <person name="Grant M."/>
            <person name="Williams N.M."/>
            <person name="Mcdougal R.L."/>
        </authorList>
    </citation>
    <scope>NUCLEOTIDE SEQUENCE [LARGE SCALE GENOMIC DNA]</scope>
    <source>
        <strain evidence="7">Chile2</strain>
        <strain evidence="8">Chile4</strain>
    </source>
</reference>
<feature type="compositionally biased region" description="Low complexity" evidence="4">
    <location>
        <begin position="10"/>
        <end position="28"/>
    </location>
</feature>
<dbReference type="EMBL" id="JPWV03000279">
    <property type="protein sequence ID" value="KAG2519442.1"/>
    <property type="molecule type" value="Genomic_DNA"/>
</dbReference>
<dbReference type="Proteomes" id="UP000285883">
    <property type="component" value="Unassembled WGS sequence"/>
</dbReference>
<dbReference type="PROSITE" id="PS50005">
    <property type="entry name" value="TPR"/>
    <property type="match status" value="2"/>
</dbReference>
<feature type="repeat" description="TPR" evidence="3">
    <location>
        <begin position="134"/>
        <end position="167"/>
    </location>
</feature>
<keyword evidence="2 3" id="KW-0802">TPR repeat</keyword>
<evidence type="ECO:0000313" key="6">
    <source>
        <dbReference type="EMBL" id="KAG2520747.1"/>
    </source>
</evidence>
<dbReference type="EMBL" id="JPWU03000276">
    <property type="protein sequence ID" value="KAG2520747.1"/>
    <property type="molecule type" value="Genomic_DNA"/>
</dbReference>
<gene>
    <name evidence="7" type="ORF">BBI17_007377</name>
    <name evidence="8" type="ORF">BBO99_00007426</name>
    <name evidence="5" type="ORF">JM16_007092</name>
    <name evidence="6" type="ORF">JM18_006959</name>
</gene>
<name>A0A421GHW2_9STRA</name>
<evidence type="ECO:0000313" key="5">
    <source>
        <dbReference type="EMBL" id="KAG2519442.1"/>
    </source>
</evidence>
<dbReference type="Pfam" id="PF13432">
    <property type="entry name" value="TPR_16"/>
    <property type="match status" value="2"/>
</dbReference>
<dbReference type="EMBL" id="MBDN02000306">
    <property type="protein sequence ID" value="RLN76585.1"/>
    <property type="molecule type" value="Genomic_DNA"/>
</dbReference>
<evidence type="ECO:0000313" key="10">
    <source>
        <dbReference type="Proteomes" id="UP000285883"/>
    </source>
</evidence>
<dbReference type="SUPFAM" id="SSF48452">
    <property type="entry name" value="TPR-like"/>
    <property type="match status" value="1"/>
</dbReference>
<sequence>MGKNKKLKRQAASAASPANNKKQKQENNAEVDVEIETLSFDDAFSAGLAFEQLESYDGALAAFQQAVKCEPTHLGALAHLADVFSAAGQLEDALKYQHLKATKAYKKSLAMSADALEAVKSGEDGLEELKKAYGVTLAALAEAFGEVGDLNAAVKVFEEATKRFPENANLHYNLANMHRARSGFSGNEDFDSNVVACLERAIELSPDTRDFVDDLVEYLEQHGKQPERVRELKTKAGELQAVETTVQSDSEQKEEQSSEEEEEGAEESSDEEEDEEEA</sequence>
<dbReference type="InterPro" id="IPR050498">
    <property type="entry name" value="Ycf3"/>
</dbReference>
<dbReference type="STRING" id="325452.A0A421GHW2"/>
<dbReference type="EMBL" id="MAYM02000854">
    <property type="protein sequence ID" value="RLN32287.1"/>
    <property type="molecule type" value="Genomic_DNA"/>
</dbReference>
<feature type="region of interest" description="Disordered" evidence="4">
    <location>
        <begin position="1"/>
        <end position="30"/>
    </location>
</feature>
<dbReference type="PANTHER" id="PTHR44858">
    <property type="entry name" value="TETRATRICOPEPTIDE REPEAT PROTEIN 6"/>
    <property type="match status" value="1"/>
</dbReference>
<protein>
    <recommendedName>
        <fullName evidence="11">MalT-like TPR region domain-containing protein</fullName>
    </recommendedName>
</protein>
<dbReference type="SMART" id="SM00028">
    <property type="entry name" value="TPR"/>
    <property type="match status" value="3"/>
</dbReference>
<feature type="repeat" description="TPR" evidence="3">
    <location>
        <begin position="40"/>
        <end position="73"/>
    </location>
</feature>
<evidence type="ECO:0000313" key="7">
    <source>
        <dbReference type="EMBL" id="RLN32287.1"/>
    </source>
</evidence>
<feature type="compositionally biased region" description="Basic and acidic residues" evidence="4">
    <location>
        <begin position="222"/>
        <end position="236"/>
    </location>
</feature>
<evidence type="ECO:0000256" key="2">
    <source>
        <dbReference type="ARBA" id="ARBA00022803"/>
    </source>
</evidence>
<comment type="caution">
    <text evidence="8">The sequence shown here is derived from an EMBL/GenBank/DDBJ whole genome shotgun (WGS) entry which is preliminary data.</text>
</comment>
<reference evidence="5" key="3">
    <citation type="submission" date="2020-06" db="EMBL/GenBank/DDBJ databases">
        <authorList>
            <person name="Studholme D.J."/>
        </authorList>
    </citation>
    <scope>NUCLEOTIDE SEQUENCE</scope>
    <source>
        <strain evidence="5">NZFS 2646</strain>
        <strain evidence="6">NZFS 3630</strain>
    </source>
</reference>
<feature type="region of interest" description="Disordered" evidence="4">
    <location>
        <begin position="222"/>
        <end position="278"/>
    </location>
</feature>